<reference evidence="9 10" key="1">
    <citation type="submission" date="2015-07" db="EMBL/GenBank/DDBJ databases">
        <title>Isolation and Genomic Characterization of a Novel Halophilic Metal-Reducing Deltaproteobacterium from the Deep Subsurface.</title>
        <authorList>
            <person name="Badalamenti J.P."/>
            <person name="Summers Z.M."/>
            <person name="Gralnick J.A."/>
            <person name="Bond D.R."/>
        </authorList>
    </citation>
    <scope>NUCLEOTIDE SEQUENCE [LARGE SCALE GENOMIC DNA]</scope>
    <source>
        <strain evidence="9 10">WTL</strain>
    </source>
</reference>
<dbReference type="RefSeq" id="WP_053549804.1">
    <property type="nucleotide sequence ID" value="NZ_CP010802.1"/>
</dbReference>
<dbReference type="STRING" id="1603606.DSOUD_0824"/>
<evidence type="ECO:0000256" key="2">
    <source>
        <dbReference type="ARBA" id="ARBA00007931"/>
    </source>
</evidence>
<accession>A0A0M5IKJ2</accession>
<dbReference type="PANTHER" id="PTHR39188:SF3">
    <property type="entry name" value="STAGE IV SPORULATION PROTEIN FB"/>
    <property type="match status" value="1"/>
</dbReference>
<keyword evidence="8" id="KW-0472">Membrane</keyword>
<evidence type="ECO:0000256" key="3">
    <source>
        <dbReference type="ARBA" id="ARBA00022670"/>
    </source>
</evidence>
<evidence type="ECO:0000313" key="10">
    <source>
        <dbReference type="Proteomes" id="UP000057158"/>
    </source>
</evidence>
<feature type="region of interest" description="Disordered" evidence="7">
    <location>
        <begin position="1"/>
        <end position="41"/>
    </location>
</feature>
<keyword evidence="5" id="KW-0862">Zinc</keyword>
<feature type="transmembrane region" description="Helical" evidence="8">
    <location>
        <begin position="117"/>
        <end position="136"/>
    </location>
</feature>
<protein>
    <submittedName>
        <fullName evidence="9">Putative Zn-dependent protease</fullName>
    </submittedName>
</protein>
<dbReference type="PATRIC" id="fig|1603606.3.peg.906"/>
<dbReference type="GO" id="GO:0006508">
    <property type="term" value="P:proteolysis"/>
    <property type="evidence" value="ECO:0007669"/>
    <property type="project" value="UniProtKB-KW"/>
</dbReference>
<sequence>MQENQRDQETALELSPWEEEGSRDAGRGAISDNSGEEPVRSGGGLRKFGSIGLVLFFLFGKLKYLGLILQIGKFKTFLSMLVSIWAYAMFWGWSFAAGFVVLIFIHEMGHVLALRLMGIQASAPMFIPFVGAHIVMKQMPKNAFVEAVAAYGGPLLGTLGAIACVGIGLATGNLFWYALASSGFLLNLFNLLPISPLDGGRIIGVISPKLWVLGLLGAIALFYLTWSPIIALILILGSVQIYTSFKKSKTERARYYDVSPMKRVAMGGAFLFLLAVTSLGMLAMQGPLQGL</sequence>
<dbReference type="AlphaFoldDB" id="A0A0M5IKJ2"/>
<proteinExistence type="inferred from homology"/>
<evidence type="ECO:0000256" key="8">
    <source>
        <dbReference type="SAM" id="Phobius"/>
    </source>
</evidence>
<feature type="transmembrane region" description="Helical" evidence="8">
    <location>
        <begin position="81"/>
        <end position="105"/>
    </location>
</feature>
<evidence type="ECO:0000256" key="7">
    <source>
        <dbReference type="SAM" id="MobiDB-lite"/>
    </source>
</evidence>
<name>A0A0M5IKJ2_9BACT</name>
<feature type="transmembrane region" description="Helical" evidence="8">
    <location>
        <begin position="48"/>
        <end position="69"/>
    </location>
</feature>
<keyword evidence="8" id="KW-0812">Transmembrane</keyword>
<keyword evidence="6" id="KW-0482">Metalloprotease</keyword>
<dbReference type="EMBL" id="CP010802">
    <property type="protein sequence ID" value="ALC15611.1"/>
    <property type="molecule type" value="Genomic_DNA"/>
</dbReference>
<feature type="transmembrane region" description="Helical" evidence="8">
    <location>
        <begin position="175"/>
        <end position="195"/>
    </location>
</feature>
<keyword evidence="8" id="KW-1133">Transmembrane helix</keyword>
<evidence type="ECO:0000256" key="4">
    <source>
        <dbReference type="ARBA" id="ARBA00022801"/>
    </source>
</evidence>
<keyword evidence="3 9" id="KW-0645">Protease</keyword>
<dbReference type="Proteomes" id="UP000057158">
    <property type="component" value="Chromosome"/>
</dbReference>
<keyword evidence="4" id="KW-0378">Hydrolase</keyword>
<dbReference type="PANTHER" id="PTHR39188">
    <property type="entry name" value="MEMBRANE-ASSOCIATED ZINC METALLOPROTEASE M50B"/>
    <property type="match status" value="1"/>
</dbReference>
<evidence type="ECO:0000256" key="5">
    <source>
        <dbReference type="ARBA" id="ARBA00022833"/>
    </source>
</evidence>
<dbReference type="CDD" id="cd06160">
    <property type="entry name" value="S2P-M50_like_2"/>
    <property type="match status" value="1"/>
</dbReference>
<dbReference type="OrthoDB" id="9781963at2"/>
<feature type="transmembrane region" description="Helical" evidence="8">
    <location>
        <begin position="265"/>
        <end position="284"/>
    </location>
</feature>
<dbReference type="KEGG" id="des:DSOUD_0824"/>
<evidence type="ECO:0000256" key="6">
    <source>
        <dbReference type="ARBA" id="ARBA00023049"/>
    </source>
</evidence>
<feature type="transmembrane region" description="Helical" evidence="8">
    <location>
        <begin position="148"/>
        <end position="169"/>
    </location>
</feature>
<evidence type="ECO:0000256" key="1">
    <source>
        <dbReference type="ARBA" id="ARBA00001947"/>
    </source>
</evidence>
<keyword evidence="10" id="KW-1185">Reference proteome</keyword>
<evidence type="ECO:0000313" key="9">
    <source>
        <dbReference type="EMBL" id="ALC15611.1"/>
    </source>
</evidence>
<comment type="similarity">
    <text evidence="2">Belongs to the peptidase M50B family.</text>
</comment>
<gene>
    <name evidence="9" type="ORF">DSOUD_0824</name>
</gene>
<organism evidence="9 10">
    <name type="scientific">Desulfuromonas soudanensis</name>
    <dbReference type="NCBI Taxonomy" id="1603606"/>
    <lineage>
        <taxon>Bacteria</taxon>
        <taxon>Pseudomonadati</taxon>
        <taxon>Thermodesulfobacteriota</taxon>
        <taxon>Desulfuromonadia</taxon>
        <taxon>Desulfuromonadales</taxon>
        <taxon>Desulfuromonadaceae</taxon>
        <taxon>Desulfuromonas</taxon>
    </lineage>
</organism>
<dbReference type="GO" id="GO:0008237">
    <property type="term" value="F:metallopeptidase activity"/>
    <property type="evidence" value="ECO:0007669"/>
    <property type="project" value="UniProtKB-KW"/>
</dbReference>
<comment type="cofactor">
    <cofactor evidence="1">
        <name>Zn(2+)</name>
        <dbReference type="ChEBI" id="CHEBI:29105"/>
    </cofactor>
</comment>